<comment type="caution">
    <text evidence="1">The sequence shown here is derived from an EMBL/GenBank/DDBJ whole genome shotgun (WGS) entry which is preliminary data.</text>
</comment>
<evidence type="ECO:0000313" key="1">
    <source>
        <dbReference type="EMBL" id="MCI94715.1"/>
    </source>
</evidence>
<feature type="non-terminal residue" evidence="1">
    <location>
        <position position="1"/>
    </location>
</feature>
<organism evidence="1 2">
    <name type="scientific">Trifolium medium</name>
    <dbReference type="NCBI Taxonomy" id="97028"/>
    <lineage>
        <taxon>Eukaryota</taxon>
        <taxon>Viridiplantae</taxon>
        <taxon>Streptophyta</taxon>
        <taxon>Embryophyta</taxon>
        <taxon>Tracheophyta</taxon>
        <taxon>Spermatophyta</taxon>
        <taxon>Magnoliopsida</taxon>
        <taxon>eudicotyledons</taxon>
        <taxon>Gunneridae</taxon>
        <taxon>Pentapetalae</taxon>
        <taxon>rosids</taxon>
        <taxon>fabids</taxon>
        <taxon>Fabales</taxon>
        <taxon>Fabaceae</taxon>
        <taxon>Papilionoideae</taxon>
        <taxon>50 kb inversion clade</taxon>
        <taxon>NPAAA clade</taxon>
        <taxon>Hologalegina</taxon>
        <taxon>IRL clade</taxon>
        <taxon>Trifolieae</taxon>
        <taxon>Trifolium</taxon>
    </lineage>
</organism>
<protein>
    <submittedName>
        <fullName evidence="1">Uncharacterized protein</fullName>
    </submittedName>
</protein>
<sequence>WLERRRVRPVERCGGGVGSERWWPVSEEDEDRVAATVLPFKP</sequence>
<dbReference type="AlphaFoldDB" id="A0A392W720"/>
<evidence type="ECO:0000313" key="2">
    <source>
        <dbReference type="Proteomes" id="UP000265520"/>
    </source>
</evidence>
<dbReference type="Proteomes" id="UP000265520">
    <property type="component" value="Unassembled WGS sequence"/>
</dbReference>
<reference evidence="1 2" key="1">
    <citation type="journal article" date="2018" name="Front. Plant Sci.">
        <title>Red Clover (Trifolium pratense) and Zigzag Clover (T. medium) - A Picture of Genomic Similarities and Differences.</title>
        <authorList>
            <person name="Dluhosova J."/>
            <person name="Istvanek J."/>
            <person name="Nedelnik J."/>
            <person name="Repkova J."/>
        </authorList>
    </citation>
    <scope>NUCLEOTIDE SEQUENCE [LARGE SCALE GENOMIC DNA]</scope>
    <source>
        <strain evidence="2">cv. 10/8</strain>
        <tissue evidence="1">Leaf</tissue>
    </source>
</reference>
<accession>A0A392W720</accession>
<name>A0A392W720_9FABA</name>
<proteinExistence type="predicted"/>
<dbReference type="EMBL" id="LXQA011364402">
    <property type="protein sequence ID" value="MCI94715.1"/>
    <property type="molecule type" value="Genomic_DNA"/>
</dbReference>
<keyword evidence="2" id="KW-1185">Reference proteome</keyword>